<dbReference type="InterPro" id="IPR003347">
    <property type="entry name" value="JmjC_dom"/>
</dbReference>
<evidence type="ECO:0000259" key="2">
    <source>
        <dbReference type="PROSITE" id="PS51184"/>
    </source>
</evidence>
<dbReference type="InterPro" id="IPR041667">
    <property type="entry name" value="Cupin_8"/>
</dbReference>
<accession>A0A9P3GRJ7</accession>
<feature type="domain" description="JmjC" evidence="2">
    <location>
        <begin position="272"/>
        <end position="450"/>
    </location>
</feature>
<feature type="compositionally biased region" description="Pro residues" evidence="1">
    <location>
        <begin position="166"/>
        <end position="179"/>
    </location>
</feature>
<proteinExistence type="predicted"/>
<feature type="compositionally biased region" description="Low complexity" evidence="1">
    <location>
        <begin position="363"/>
        <end position="373"/>
    </location>
</feature>
<protein>
    <recommendedName>
        <fullName evidence="2">JmjC domain-containing protein</fullName>
    </recommendedName>
</protein>
<dbReference type="AlphaFoldDB" id="A0A9P3GRJ7"/>
<dbReference type="PROSITE" id="PS51184">
    <property type="entry name" value="JMJC"/>
    <property type="match status" value="1"/>
</dbReference>
<sequence length="450" mass="47940">MSASPALLPPPDALAAWARALWDALGAALADENNADTQALVGCGEEHLRALRGALHDRDGDALDALVATAHACMAEAHRAAQPTLPWRRLYTDACILRSLVDVLEDRPEADIVDAVARLDKAVIVAGPAGEGRLELILEFVARLQAALPPALADPSPSHTFASTPFSPPPHPATSPTPIPRLRTPPSLASFLATHAHAPFILPRFARDWPALATHSWASPAYLRAAAGPARVVPVEVGRDYRADDWAPAFAGWDAFLDGLAAASAGAHGDVLYLAQHDLLKQFPALRDDVVVPDYAYAAPRAPAEYPDYRPPANEEQLVVNVWFGPAGTVSPAHTDPFFNLYTQVVGHKTVWLAPPHASPHMHAYSPSSSSPSDAQQHNPAANTTAPLLSNTSALDVFASPAALPAEFVARVVPHAVGATLAPGDVLFFPPGWWHAMRAEQTSFSVSMWF</sequence>
<dbReference type="Proteomes" id="UP000703269">
    <property type="component" value="Unassembled WGS sequence"/>
</dbReference>
<dbReference type="PANTHER" id="PTHR12461">
    <property type="entry name" value="HYPOXIA-INDUCIBLE FACTOR 1 ALPHA INHIBITOR-RELATED"/>
    <property type="match status" value="1"/>
</dbReference>
<feature type="region of interest" description="Disordered" evidence="1">
    <location>
        <begin position="155"/>
        <end position="180"/>
    </location>
</feature>
<reference evidence="3 4" key="1">
    <citation type="submission" date="2021-08" db="EMBL/GenBank/DDBJ databases">
        <title>Draft Genome Sequence of Phanerochaete sordida strain YK-624.</title>
        <authorList>
            <person name="Mori T."/>
            <person name="Dohra H."/>
            <person name="Suzuki T."/>
            <person name="Kawagishi H."/>
            <person name="Hirai H."/>
        </authorList>
    </citation>
    <scope>NUCLEOTIDE SEQUENCE [LARGE SCALE GENOMIC DNA]</scope>
    <source>
        <strain evidence="3 4">YK-624</strain>
    </source>
</reference>
<dbReference type="Gene3D" id="2.60.120.650">
    <property type="entry name" value="Cupin"/>
    <property type="match status" value="1"/>
</dbReference>
<evidence type="ECO:0000313" key="3">
    <source>
        <dbReference type="EMBL" id="GJE98104.1"/>
    </source>
</evidence>
<gene>
    <name evidence="3" type="ORF">PsYK624_143260</name>
</gene>
<dbReference type="SUPFAM" id="SSF51197">
    <property type="entry name" value="Clavaminate synthase-like"/>
    <property type="match status" value="1"/>
</dbReference>
<evidence type="ECO:0000256" key="1">
    <source>
        <dbReference type="SAM" id="MobiDB-lite"/>
    </source>
</evidence>
<dbReference type="Pfam" id="PF13621">
    <property type="entry name" value="Cupin_8"/>
    <property type="match status" value="1"/>
</dbReference>
<dbReference type="EMBL" id="BPQB01000082">
    <property type="protein sequence ID" value="GJE98104.1"/>
    <property type="molecule type" value="Genomic_DNA"/>
</dbReference>
<feature type="region of interest" description="Disordered" evidence="1">
    <location>
        <begin position="363"/>
        <end position="386"/>
    </location>
</feature>
<dbReference type="OrthoDB" id="47172at2759"/>
<comment type="caution">
    <text evidence="3">The sequence shown here is derived from an EMBL/GenBank/DDBJ whole genome shotgun (WGS) entry which is preliminary data.</text>
</comment>
<keyword evidence="4" id="KW-1185">Reference proteome</keyword>
<feature type="compositionally biased region" description="Polar residues" evidence="1">
    <location>
        <begin position="374"/>
        <end position="386"/>
    </location>
</feature>
<name>A0A9P3GRJ7_9APHY</name>
<organism evidence="3 4">
    <name type="scientific">Phanerochaete sordida</name>
    <dbReference type="NCBI Taxonomy" id="48140"/>
    <lineage>
        <taxon>Eukaryota</taxon>
        <taxon>Fungi</taxon>
        <taxon>Dikarya</taxon>
        <taxon>Basidiomycota</taxon>
        <taxon>Agaricomycotina</taxon>
        <taxon>Agaricomycetes</taxon>
        <taxon>Polyporales</taxon>
        <taxon>Phanerochaetaceae</taxon>
        <taxon>Phanerochaete</taxon>
    </lineage>
</organism>
<dbReference type="PANTHER" id="PTHR12461:SF94">
    <property type="entry name" value="JMJC DOMAIN-CONTAINING PROTEIN"/>
    <property type="match status" value="1"/>
</dbReference>
<evidence type="ECO:0000313" key="4">
    <source>
        <dbReference type="Proteomes" id="UP000703269"/>
    </source>
</evidence>
<feature type="compositionally biased region" description="Low complexity" evidence="1">
    <location>
        <begin position="155"/>
        <end position="165"/>
    </location>
</feature>